<dbReference type="AlphaFoldDB" id="A0A7X2BJE2"/>
<keyword evidence="1" id="KW-1133">Transmembrane helix</keyword>
<name>A0A7X2BJE2_9PSED</name>
<dbReference type="EMBL" id="WIWJ01000029">
    <property type="protein sequence ID" value="MQT48244.1"/>
    <property type="molecule type" value="Genomic_DNA"/>
</dbReference>
<feature type="transmembrane region" description="Helical" evidence="1">
    <location>
        <begin position="145"/>
        <end position="162"/>
    </location>
</feature>
<feature type="transmembrane region" description="Helical" evidence="1">
    <location>
        <begin position="331"/>
        <end position="352"/>
    </location>
</feature>
<feature type="transmembrane region" description="Helical" evidence="1">
    <location>
        <begin position="122"/>
        <end position="139"/>
    </location>
</feature>
<feature type="transmembrane region" description="Helical" evidence="1">
    <location>
        <begin position="261"/>
        <end position="283"/>
    </location>
</feature>
<feature type="transmembrane region" description="Helical" evidence="1">
    <location>
        <begin position="220"/>
        <end position="238"/>
    </location>
</feature>
<gene>
    <name evidence="2" type="ORF">GHO40_16175</name>
</gene>
<keyword evidence="1" id="KW-0812">Transmembrane</keyword>
<dbReference type="RefSeq" id="WP_153429776.1">
    <property type="nucleotide sequence ID" value="NZ_WIWJ01000029.1"/>
</dbReference>
<reference evidence="2 3" key="1">
    <citation type="submission" date="2019-10" db="EMBL/GenBank/DDBJ databases">
        <title>Evaluation of single-gene subtyping targets for Pseudomonas.</title>
        <authorList>
            <person name="Reichler S.J."/>
            <person name="Orsi R.H."/>
            <person name="Wiedmann M."/>
            <person name="Martin N.H."/>
            <person name="Murphy S.I."/>
        </authorList>
    </citation>
    <scope>NUCLEOTIDE SEQUENCE [LARGE SCALE GENOMIC DNA]</scope>
    <source>
        <strain evidence="2 3">FSL R10-3257</strain>
    </source>
</reference>
<dbReference type="Proteomes" id="UP000441404">
    <property type="component" value="Unassembled WGS sequence"/>
</dbReference>
<dbReference type="PROSITE" id="PS51257">
    <property type="entry name" value="PROKAR_LIPOPROTEIN"/>
    <property type="match status" value="1"/>
</dbReference>
<accession>A0A7X2BJE2</accession>
<feature type="transmembrane region" description="Helical" evidence="1">
    <location>
        <begin position="364"/>
        <end position="382"/>
    </location>
</feature>
<proteinExistence type="predicted"/>
<feature type="transmembrane region" description="Helical" evidence="1">
    <location>
        <begin position="95"/>
        <end position="115"/>
    </location>
</feature>
<sequence length="496" mass="55740">MNRNIFNVGALKYFALVLAASACVIYAIYLGQAIHVERALFADGSNFFVDLLSQKNIWPVADDPKHIRLLANALNQLPLVVALKFGVEDLRTLKLLFGAGLFTGSVVVYLFCYSLSRRASDYRVFLFSVVSLITCAIPSDVFILNQSFISLALAWVLIHYLLLKMKIRWFDWLVIALVSIVLFRAHENLVLWGGTLFIGAAAVIRLGYNDGVLSKNRQAYVLGIVGLAQAFFVIFWQATHPVGQQTDDFLKLIKLILPQELWVGNTRISVLTTSLLAVALFYGRACRGANKSNRLILVSVFLIFSLVSSLVLYCGASAIHDFGVTNPGREFSYRFLMTFGSTGWMLVSIAFVLAKIEVDVRGSYLAIIALSIGLFSASMWQISNNLQWSDFERAAAFELRVSPGPFIPPESVRDRLRSENREYAYKYRWSWTWPVFGMSLQNDGRVEKMFRPEGFDQYFNPPKSIPFVRMSGGDYGSAGRGVYKFDGFHPVGNNYQ</sequence>
<evidence type="ECO:0000313" key="3">
    <source>
        <dbReference type="Proteomes" id="UP000441404"/>
    </source>
</evidence>
<feature type="transmembrane region" description="Helical" evidence="1">
    <location>
        <begin position="191"/>
        <end position="208"/>
    </location>
</feature>
<evidence type="ECO:0000313" key="2">
    <source>
        <dbReference type="EMBL" id="MQT48244.1"/>
    </source>
</evidence>
<feature type="transmembrane region" description="Helical" evidence="1">
    <location>
        <begin position="169"/>
        <end position="185"/>
    </location>
</feature>
<organism evidence="2 3">
    <name type="scientific">Pseudomonas helleri</name>
    <dbReference type="NCBI Taxonomy" id="1608996"/>
    <lineage>
        <taxon>Bacteria</taxon>
        <taxon>Pseudomonadati</taxon>
        <taxon>Pseudomonadota</taxon>
        <taxon>Gammaproteobacteria</taxon>
        <taxon>Pseudomonadales</taxon>
        <taxon>Pseudomonadaceae</taxon>
        <taxon>Pseudomonas</taxon>
    </lineage>
</organism>
<protein>
    <recommendedName>
        <fullName evidence="4">Glycosyltransferase RgtA/B/C/D-like domain-containing protein</fullName>
    </recommendedName>
</protein>
<evidence type="ECO:0000256" key="1">
    <source>
        <dbReference type="SAM" id="Phobius"/>
    </source>
</evidence>
<feature type="transmembrane region" description="Helical" evidence="1">
    <location>
        <begin position="295"/>
        <end position="319"/>
    </location>
</feature>
<comment type="caution">
    <text evidence="2">The sequence shown here is derived from an EMBL/GenBank/DDBJ whole genome shotgun (WGS) entry which is preliminary data.</text>
</comment>
<keyword evidence="1" id="KW-0472">Membrane</keyword>
<evidence type="ECO:0008006" key="4">
    <source>
        <dbReference type="Google" id="ProtNLM"/>
    </source>
</evidence>
<feature type="transmembrane region" description="Helical" evidence="1">
    <location>
        <begin position="12"/>
        <end position="31"/>
    </location>
</feature>